<dbReference type="AlphaFoldDB" id="A0A8J2JMV7"/>
<name>A0A8J2JMV7_9HEXA</name>
<organism evidence="2 3">
    <name type="scientific">Allacma fusca</name>
    <dbReference type="NCBI Taxonomy" id="39272"/>
    <lineage>
        <taxon>Eukaryota</taxon>
        <taxon>Metazoa</taxon>
        <taxon>Ecdysozoa</taxon>
        <taxon>Arthropoda</taxon>
        <taxon>Hexapoda</taxon>
        <taxon>Collembola</taxon>
        <taxon>Symphypleona</taxon>
        <taxon>Sminthuridae</taxon>
        <taxon>Allacma</taxon>
    </lineage>
</organism>
<comment type="caution">
    <text evidence="2">The sequence shown here is derived from an EMBL/GenBank/DDBJ whole genome shotgun (WGS) entry which is preliminary data.</text>
</comment>
<dbReference type="PANTHER" id="PTHR33939">
    <property type="entry name" value="PROTEIN CBG22215"/>
    <property type="match status" value="1"/>
</dbReference>
<feature type="compositionally biased region" description="Basic residues" evidence="1">
    <location>
        <begin position="1"/>
        <end position="11"/>
    </location>
</feature>
<dbReference type="OrthoDB" id="10039611at2759"/>
<reference evidence="2" key="1">
    <citation type="submission" date="2021-06" db="EMBL/GenBank/DDBJ databases">
        <authorList>
            <person name="Hodson N. C."/>
            <person name="Mongue J. A."/>
            <person name="Jaron S. K."/>
        </authorList>
    </citation>
    <scope>NUCLEOTIDE SEQUENCE</scope>
</reference>
<dbReference type="PANTHER" id="PTHR33939:SF1">
    <property type="entry name" value="DUF4371 DOMAIN-CONTAINING PROTEIN"/>
    <property type="match status" value="1"/>
</dbReference>
<proteinExistence type="predicted"/>
<feature type="compositionally biased region" description="Acidic residues" evidence="1">
    <location>
        <begin position="573"/>
        <end position="582"/>
    </location>
</feature>
<protein>
    <submittedName>
        <fullName evidence="2">Uncharacterized protein</fullName>
    </submittedName>
</protein>
<evidence type="ECO:0000313" key="3">
    <source>
        <dbReference type="Proteomes" id="UP000708208"/>
    </source>
</evidence>
<evidence type="ECO:0000256" key="1">
    <source>
        <dbReference type="SAM" id="MobiDB-lite"/>
    </source>
</evidence>
<dbReference type="EMBL" id="CAJVCH010099096">
    <property type="protein sequence ID" value="CAG7723442.1"/>
    <property type="molecule type" value="Genomic_DNA"/>
</dbReference>
<sequence>MPKKRGRKRTRTNANQETPNVDDENILSSDRRTSFTNSVPPERTLASANVPTQRLPISVRIEFTNLVNNQSSQIGNFTTDTTAINHLKTRKTRSNKNINGRKDKNVEYFTPGNTITTKDITNIGTKLKDVVLIGSKIPEEIKSDLRRIHDELLETSLIPVSENDKQAGFSINKCDQSPDIFNTAAYQYSVPTPGKPNSCKQLNTEDMNYPFGFAGQSIKSHGQKLVINVLWSLKNKNIQDILKKGLINAASALLNLNEDTIKRFQKRYEENSIGIETEKKNPPKPVQDIIDEPKKRMLYEILVSYYKANKVPRMNEVREKFIQQVRTEQLQILTSEIPARLFHCGINTFRKILYSNGYKYGKINKRDAVLFDPRIVAWRSKYLKAIQDHAKLDDGAKLPVIYTDETWFDIYSRQSYGWVPRCSKTVQERKDFTFLKHKASHGPRIIIMHAGGENGFVDGMMDVYASLTMHLVLRTPPYNCQLNPIELVWSDVKRLLREQNTDQNLEANIIRARNILQTYTSDSWKRHVGHVKKLEQLYWDGALQFELAMDRNAEMELAAIASEGDNIEILNTEPEDREDSQEEASPPKLPRNRE</sequence>
<accession>A0A8J2JMV7</accession>
<feature type="region of interest" description="Disordered" evidence="1">
    <location>
        <begin position="565"/>
        <end position="594"/>
    </location>
</feature>
<gene>
    <name evidence="2" type="ORF">AFUS01_LOCUS12530</name>
</gene>
<feature type="region of interest" description="Disordered" evidence="1">
    <location>
        <begin position="1"/>
        <end position="43"/>
    </location>
</feature>
<dbReference type="Proteomes" id="UP000708208">
    <property type="component" value="Unassembled WGS sequence"/>
</dbReference>
<evidence type="ECO:0000313" key="2">
    <source>
        <dbReference type="EMBL" id="CAG7723442.1"/>
    </source>
</evidence>
<keyword evidence="3" id="KW-1185">Reference proteome</keyword>